<evidence type="ECO:0000256" key="1">
    <source>
        <dbReference type="SAM" id="Phobius"/>
    </source>
</evidence>
<dbReference type="AlphaFoldDB" id="A0A8H3ANM7"/>
<keyword evidence="1" id="KW-1133">Transmembrane helix</keyword>
<evidence type="ECO:0000313" key="2">
    <source>
        <dbReference type="EMBL" id="CAE6428006.1"/>
    </source>
</evidence>
<feature type="transmembrane region" description="Helical" evidence="1">
    <location>
        <begin position="34"/>
        <end position="56"/>
    </location>
</feature>
<feature type="transmembrane region" description="Helical" evidence="1">
    <location>
        <begin position="116"/>
        <end position="137"/>
    </location>
</feature>
<proteinExistence type="predicted"/>
<evidence type="ECO:0000313" key="3">
    <source>
        <dbReference type="Proteomes" id="UP000663831"/>
    </source>
</evidence>
<dbReference type="EMBL" id="CAJMWV010001121">
    <property type="protein sequence ID" value="CAE6428006.1"/>
    <property type="molecule type" value="Genomic_DNA"/>
</dbReference>
<keyword evidence="1" id="KW-0472">Membrane</keyword>
<gene>
    <name evidence="2" type="ORF">RDB_LOCUS40355</name>
</gene>
<feature type="transmembrane region" description="Helical" evidence="1">
    <location>
        <begin position="68"/>
        <end position="96"/>
    </location>
</feature>
<protein>
    <submittedName>
        <fullName evidence="2">Uncharacterized protein</fullName>
    </submittedName>
</protein>
<feature type="non-terminal residue" evidence="2">
    <location>
        <position position="1"/>
    </location>
</feature>
<feature type="transmembrane region" description="Helical" evidence="1">
    <location>
        <begin position="149"/>
        <end position="170"/>
    </location>
</feature>
<keyword evidence="1" id="KW-0812">Transmembrane</keyword>
<comment type="caution">
    <text evidence="2">The sequence shown here is derived from an EMBL/GenBank/DDBJ whole genome shotgun (WGS) entry which is preliminary data.</text>
</comment>
<organism evidence="2 3">
    <name type="scientific">Rhizoctonia solani</name>
    <dbReference type="NCBI Taxonomy" id="456999"/>
    <lineage>
        <taxon>Eukaryota</taxon>
        <taxon>Fungi</taxon>
        <taxon>Dikarya</taxon>
        <taxon>Basidiomycota</taxon>
        <taxon>Agaricomycotina</taxon>
        <taxon>Agaricomycetes</taxon>
        <taxon>Cantharellales</taxon>
        <taxon>Ceratobasidiaceae</taxon>
        <taxon>Rhizoctonia</taxon>
    </lineage>
</organism>
<sequence length="307" mass="34032">FKVYILIVNVLTAGQTVINVIQAFETIDLARVHITLVFVSPILTGLIGALVQAFFVHRCWRIYQQRSIAIIPLVLLWMTSLVSAIMIGGYIAQALTLPRYKPTPGVSSLHNCISEVWSFSTLAFDIITTFSTIVYLFCARKDLNARPGILAIVWQVLWASATPPLVLVIISLVDHMIPGPDIVAIIAIAMMGKIYVLSLMINIVGQGYIRQQFERRWTPSLHGGTWGREQAGRTYNVDRSMVHVTVHTGEIEFTTATISTSRNIGYEGSTEDELGRGITDAISLKDGDALKPYYTTHNIKLTSERGP</sequence>
<feature type="transmembrane region" description="Helical" evidence="1">
    <location>
        <begin position="182"/>
        <end position="205"/>
    </location>
</feature>
<accession>A0A8H3ANM7</accession>
<reference evidence="2" key="1">
    <citation type="submission" date="2021-01" db="EMBL/GenBank/DDBJ databases">
        <authorList>
            <person name="Kaushik A."/>
        </authorList>
    </citation>
    <scope>NUCLEOTIDE SEQUENCE</scope>
    <source>
        <strain evidence="2">AG3-1AP</strain>
    </source>
</reference>
<dbReference type="Proteomes" id="UP000663831">
    <property type="component" value="Unassembled WGS sequence"/>
</dbReference>
<name>A0A8H3ANM7_9AGAM</name>